<dbReference type="RefSeq" id="XP_013260357.1">
    <property type="nucleotide sequence ID" value="XM_013404903.1"/>
</dbReference>
<evidence type="ECO:0008006" key="6">
    <source>
        <dbReference type="Google" id="ProtNLM"/>
    </source>
</evidence>
<dbReference type="VEuPathDB" id="FungiDB:A1O9_05687"/>
<feature type="region of interest" description="Disordered" evidence="3">
    <location>
        <begin position="129"/>
        <end position="152"/>
    </location>
</feature>
<dbReference type="Proteomes" id="UP000027920">
    <property type="component" value="Unassembled WGS sequence"/>
</dbReference>
<evidence type="ECO:0000256" key="2">
    <source>
        <dbReference type="ARBA" id="ARBA00023242"/>
    </source>
</evidence>
<dbReference type="GO" id="GO:0003677">
    <property type="term" value="F:DNA binding"/>
    <property type="evidence" value="ECO:0007669"/>
    <property type="project" value="UniProtKB-KW"/>
</dbReference>
<evidence type="ECO:0000313" key="4">
    <source>
        <dbReference type="EMBL" id="KEF57767.1"/>
    </source>
</evidence>
<dbReference type="GeneID" id="25280610"/>
<comment type="caution">
    <text evidence="4">The sequence shown here is derived from an EMBL/GenBank/DDBJ whole genome shotgun (WGS) entry which is preliminary data.</text>
</comment>
<protein>
    <recommendedName>
        <fullName evidence="6">Transcription factor domain-containing protein</fullName>
    </recommendedName>
</protein>
<dbReference type="PANTHER" id="PTHR47256">
    <property type="entry name" value="ZN(II)2CYS6 TRANSCRIPTION FACTOR (EUROFUNG)-RELATED"/>
    <property type="match status" value="1"/>
</dbReference>
<sequence length="665" mass="74116">MPPHKPAAISQQHVGRVGDVGPRCVLLINSAQGDGFQSGQCDENTPCSACVAKQTECIRDHAEDGRRRLAWKRKVEELESDSRSLPDLLAAIRSGEEGQVDKLVAFIRSQASQDEVIDYVAVNFTPPAAPLEHEEGRSKPSTRQQSPLSQQPRLPRSLQFLQPLVLVPAKPWTTVTDDDELVSHLISLWFTWRHWCYPFIEKDGFVSAMQSMDVNSGVCTPALVNMILADACFDYDIPDGVHSISSSEKPLRELFFEEGRRHMEIPESKRSVPAIQSLSLEWMYLGSSGFDSMSVAVMHEVVYRVRQLDKPGKTDRWKRRFSAEQATRAEKTLGYTTWASFVSTTAVTFAMRKAPLMGPPDRARPGLCHGEPGELWIPYPLDNPSVVAHADCHLHCLGRLFEICYSISEYLFTKDDNAFFIQDTLEDLHRELTLWYDGLIGCLRIDAVKSPHTLSVHAQYHWSVMVLSELSFSSKLDDGDDATVALLVTVIQAQHMAAALAIAELVHRQCIHWGVGHLPTSFLQPINAAIHVITSDLEAAEHRSAFVKLAIGLHSLARRSVSAESVLRMLRLRLRQKRLMASSDIDRLFNEASQHWEASLWSPTPMKRDSLAITSNESVIDGEYKDGNLSQLDGAGTSDEGYDLLIGKWNNFNLGAQSSSSSSSS</sequence>
<name>A0A072PDF7_9EURO</name>
<dbReference type="EMBL" id="AMGV01000004">
    <property type="protein sequence ID" value="KEF57767.1"/>
    <property type="molecule type" value="Genomic_DNA"/>
</dbReference>
<accession>A0A072PDF7</accession>
<evidence type="ECO:0000256" key="1">
    <source>
        <dbReference type="ARBA" id="ARBA00023125"/>
    </source>
</evidence>
<dbReference type="PANTHER" id="PTHR47256:SF1">
    <property type="entry name" value="ZN(II)2CYS6 TRANSCRIPTION FACTOR (EUROFUNG)"/>
    <property type="match status" value="1"/>
</dbReference>
<feature type="compositionally biased region" description="Low complexity" evidence="3">
    <location>
        <begin position="143"/>
        <end position="152"/>
    </location>
</feature>
<dbReference type="HOGENOM" id="CLU_007003_8_2_1"/>
<proteinExistence type="predicted"/>
<dbReference type="OrthoDB" id="2593732at2759"/>
<evidence type="ECO:0000313" key="5">
    <source>
        <dbReference type="Proteomes" id="UP000027920"/>
    </source>
</evidence>
<organism evidence="4 5">
    <name type="scientific">Exophiala aquamarina CBS 119918</name>
    <dbReference type="NCBI Taxonomy" id="1182545"/>
    <lineage>
        <taxon>Eukaryota</taxon>
        <taxon>Fungi</taxon>
        <taxon>Dikarya</taxon>
        <taxon>Ascomycota</taxon>
        <taxon>Pezizomycotina</taxon>
        <taxon>Eurotiomycetes</taxon>
        <taxon>Chaetothyriomycetidae</taxon>
        <taxon>Chaetothyriales</taxon>
        <taxon>Herpotrichiellaceae</taxon>
        <taxon>Exophiala</taxon>
    </lineage>
</organism>
<dbReference type="GO" id="GO:0008270">
    <property type="term" value="F:zinc ion binding"/>
    <property type="evidence" value="ECO:0007669"/>
    <property type="project" value="InterPro"/>
</dbReference>
<reference evidence="4 5" key="1">
    <citation type="submission" date="2013-03" db="EMBL/GenBank/DDBJ databases">
        <title>The Genome Sequence of Exophiala aquamarina CBS 119918.</title>
        <authorList>
            <consortium name="The Broad Institute Genomics Platform"/>
            <person name="Cuomo C."/>
            <person name="de Hoog S."/>
            <person name="Gorbushina A."/>
            <person name="Walker B."/>
            <person name="Young S.K."/>
            <person name="Zeng Q."/>
            <person name="Gargeya S."/>
            <person name="Fitzgerald M."/>
            <person name="Haas B."/>
            <person name="Abouelleil A."/>
            <person name="Allen A.W."/>
            <person name="Alvarado L."/>
            <person name="Arachchi H.M."/>
            <person name="Berlin A.M."/>
            <person name="Chapman S.B."/>
            <person name="Gainer-Dewar J."/>
            <person name="Goldberg J."/>
            <person name="Griggs A."/>
            <person name="Gujja S."/>
            <person name="Hansen M."/>
            <person name="Howarth C."/>
            <person name="Imamovic A."/>
            <person name="Ireland A."/>
            <person name="Larimer J."/>
            <person name="McCowan C."/>
            <person name="Murphy C."/>
            <person name="Pearson M."/>
            <person name="Poon T.W."/>
            <person name="Priest M."/>
            <person name="Roberts A."/>
            <person name="Saif S."/>
            <person name="Shea T."/>
            <person name="Sisk P."/>
            <person name="Sykes S."/>
            <person name="Wortman J."/>
            <person name="Nusbaum C."/>
            <person name="Birren B."/>
        </authorList>
    </citation>
    <scope>NUCLEOTIDE SEQUENCE [LARGE SCALE GENOMIC DNA]</scope>
    <source>
        <strain evidence="4 5">CBS 119918</strain>
    </source>
</reference>
<gene>
    <name evidence="4" type="ORF">A1O9_05687</name>
</gene>
<dbReference type="CDD" id="cd12148">
    <property type="entry name" value="fungal_TF_MHR"/>
    <property type="match status" value="1"/>
</dbReference>
<dbReference type="GO" id="GO:0000981">
    <property type="term" value="F:DNA-binding transcription factor activity, RNA polymerase II-specific"/>
    <property type="evidence" value="ECO:0007669"/>
    <property type="project" value="InterPro"/>
</dbReference>
<dbReference type="InterPro" id="IPR053187">
    <property type="entry name" value="Notoamide_regulator"/>
</dbReference>
<dbReference type="AlphaFoldDB" id="A0A072PDF7"/>
<keyword evidence="5" id="KW-1185">Reference proteome</keyword>
<dbReference type="Gene3D" id="4.10.240.10">
    <property type="entry name" value="Zn(2)-C6 fungal-type DNA-binding domain"/>
    <property type="match status" value="1"/>
</dbReference>
<dbReference type="STRING" id="1182545.A0A072PDF7"/>
<keyword evidence="1" id="KW-0238">DNA-binding</keyword>
<keyword evidence="2" id="KW-0539">Nucleus</keyword>
<dbReference type="InterPro" id="IPR036864">
    <property type="entry name" value="Zn2-C6_fun-type_DNA-bd_sf"/>
</dbReference>
<evidence type="ECO:0000256" key="3">
    <source>
        <dbReference type="SAM" id="MobiDB-lite"/>
    </source>
</evidence>